<dbReference type="AlphaFoldDB" id="A0A7W3QRG7"/>
<evidence type="ECO:0000313" key="2">
    <source>
        <dbReference type="EMBL" id="MBA8956338.1"/>
    </source>
</evidence>
<accession>A0A7W3QRG7</accession>
<feature type="signal peptide" evidence="1">
    <location>
        <begin position="1"/>
        <end position="29"/>
    </location>
</feature>
<reference evidence="2 3" key="1">
    <citation type="submission" date="2020-08" db="EMBL/GenBank/DDBJ databases">
        <title>Genomic Encyclopedia of Type Strains, Phase IV (KMG-IV): sequencing the most valuable type-strain genomes for metagenomic binning, comparative biology and taxonomic classification.</title>
        <authorList>
            <person name="Goeker M."/>
        </authorList>
    </citation>
    <scope>NUCLEOTIDE SEQUENCE [LARGE SCALE GENOMIC DNA]</scope>
    <source>
        <strain evidence="2 3">DSM 44197</strain>
    </source>
</reference>
<evidence type="ECO:0000256" key="1">
    <source>
        <dbReference type="SAM" id="SignalP"/>
    </source>
</evidence>
<proteinExistence type="predicted"/>
<keyword evidence="3" id="KW-1185">Reference proteome</keyword>
<feature type="chain" id="PRO_5031036628" evidence="1">
    <location>
        <begin position="30"/>
        <end position="218"/>
    </location>
</feature>
<evidence type="ECO:0000313" key="3">
    <source>
        <dbReference type="Proteomes" id="UP000572680"/>
    </source>
</evidence>
<comment type="caution">
    <text evidence="2">The sequence shown here is derived from an EMBL/GenBank/DDBJ whole genome shotgun (WGS) entry which is preliminary data.</text>
</comment>
<dbReference type="RefSeq" id="WP_182848260.1">
    <property type="nucleotide sequence ID" value="NZ_BAAALP010000044.1"/>
</dbReference>
<name>A0A7W3QRG7_ACTNM</name>
<dbReference type="Proteomes" id="UP000572680">
    <property type="component" value="Unassembled WGS sequence"/>
</dbReference>
<dbReference type="EMBL" id="JACJIA010000015">
    <property type="protein sequence ID" value="MBA8956338.1"/>
    <property type="molecule type" value="Genomic_DNA"/>
</dbReference>
<sequence>MLANRNLARTVLVPALVLGAVCSSSAAFASTGGHAAPVAKDGNAAPVVKREMKRGMTLVRFDAAVAKANGYKIVTYANGDQQSVPIARNSKKPKSPILRHGKGVKAANSDYDKVVGNCGTAWIAVRQTARNKVQVGTGFTVSSPAISYGWKIKLSDRNGTSAQSAGGALAARTQWARTWSNLNQYGWTFDHVEKGAAHLANGGVCFAGRPGVSIRGLG</sequence>
<protein>
    <submittedName>
        <fullName evidence="2">Uncharacterized protein</fullName>
    </submittedName>
</protein>
<keyword evidence="1" id="KW-0732">Signal</keyword>
<organism evidence="2 3">
    <name type="scientific">Actinomadura namibiensis</name>
    <dbReference type="NCBI Taxonomy" id="182080"/>
    <lineage>
        <taxon>Bacteria</taxon>
        <taxon>Bacillati</taxon>
        <taxon>Actinomycetota</taxon>
        <taxon>Actinomycetes</taxon>
        <taxon>Streptosporangiales</taxon>
        <taxon>Thermomonosporaceae</taxon>
        <taxon>Actinomadura</taxon>
    </lineage>
</organism>
<gene>
    <name evidence="2" type="ORF">HNR61_008020</name>
</gene>